<organism evidence="6 7">
    <name type="scientific">Clathrospora elynae</name>
    <dbReference type="NCBI Taxonomy" id="706981"/>
    <lineage>
        <taxon>Eukaryota</taxon>
        <taxon>Fungi</taxon>
        <taxon>Dikarya</taxon>
        <taxon>Ascomycota</taxon>
        <taxon>Pezizomycotina</taxon>
        <taxon>Dothideomycetes</taxon>
        <taxon>Pleosporomycetidae</taxon>
        <taxon>Pleosporales</taxon>
        <taxon>Diademaceae</taxon>
        <taxon>Clathrospora</taxon>
    </lineage>
</organism>
<dbReference type="Pfam" id="PF01494">
    <property type="entry name" value="FAD_binding_3"/>
    <property type="match status" value="1"/>
</dbReference>
<dbReference type="GO" id="GO:0071949">
    <property type="term" value="F:FAD binding"/>
    <property type="evidence" value="ECO:0007669"/>
    <property type="project" value="InterPro"/>
</dbReference>
<evidence type="ECO:0000313" key="7">
    <source>
        <dbReference type="Proteomes" id="UP000800038"/>
    </source>
</evidence>
<dbReference type="InterPro" id="IPR036188">
    <property type="entry name" value="FAD/NAD-bd_sf"/>
</dbReference>
<evidence type="ECO:0000256" key="2">
    <source>
        <dbReference type="ARBA" id="ARBA00022827"/>
    </source>
</evidence>
<proteinExistence type="predicted"/>
<keyword evidence="4" id="KW-0732">Signal</keyword>
<dbReference type="SUPFAM" id="SSF51905">
    <property type="entry name" value="FAD/NAD(P)-binding domain"/>
    <property type="match status" value="1"/>
</dbReference>
<accession>A0A6A5SYU9</accession>
<dbReference type="PANTHER" id="PTHR46865:SF7">
    <property type="entry name" value="MONOOXYGENASE, PUTATIVE (AFU_ORTHOLOGUE AFUA_8G07040)-RELATED"/>
    <property type="match status" value="1"/>
</dbReference>
<dbReference type="Proteomes" id="UP000800038">
    <property type="component" value="Unassembled WGS sequence"/>
</dbReference>
<dbReference type="Gene3D" id="3.50.50.60">
    <property type="entry name" value="FAD/NAD(P)-binding domain"/>
    <property type="match status" value="1"/>
</dbReference>
<dbReference type="OrthoDB" id="655030at2759"/>
<dbReference type="EMBL" id="ML976016">
    <property type="protein sequence ID" value="KAF1944569.1"/>
    <property type="molecule type" value="Genomic_DNA"/>
</dbReference>
<reference evidence="6" key="1">
    <citation type="journal article" date="2020" name="Stud. Mycol.">
        <title>101 Dothideomycetes genomes: a test case for predicting lifestyles and emergence of pathogens.</title>
        <authorList>
            <person name="Haridas S."/>
            <person name="Albert R."/>
            <person name="Binder M."/>
            <person name="Bloem J."/>
            <person name="Labutti K."/>
            <person name="Salamov A."/>
            <person name="Andreopoulos B."/>
            <person name="Baker S."/>
            <person name="Barry K."/>
            <person name="Bills G."/>
            <person name="Bluhm B."/>
            <person name="Cannon C."/>
            <person name="Castanera R."/>
            <person name="Culley D."/>
            <person name="Daum C."/>
            <person name="Ezra D."/>
            <person name="Gonzalez J."/>
            <person name="Henrissat B."/>
            <person name="Kuo A."/>
            <person name="Liang C."/>
            <person name="Lipzen A."/>
            <person name="Lutzoni F."/>
            <person name="Magnuson J."/>
            <person name="Mondo S."/>
            <person name="Nolan M."/>
            <person name="Ohm R."/>
            <person name="Pangilinan J."/>
            <person name="Park H.-J."/>
            <person name="Ramirez L."/>
            <person name="Alfaro M."/>
            <person name="Sun H."/>
            <person name="Tritt A."/>
            <person name="Yoshinaga Y."/>
            <person name="Zwiers L.-H."/>
            <person name="Turgeon B."/>
            <person name="Goodwin S."/>
            <person name="Spatafora J."/>
            <person name="Crous P."/>
            <person name="Grigoriev I."/>
        </authorList>
    </citation>
    <scope>NUCLEOTIDE SEQUENCE</scope>
    <source>
        <strain evidence="6">CBS 161.51</strain>
    </source>
</reference>
<dbReference type="PANTHER" id="PTHR46865">
    <property type="entry name" value="OXIDOREDUCTASE-RELATED"/>
    <property type="match status" value="1"/>
</dbReference>
<feature type="domain" description="FAD-binding" evidence="5">
    <location>
        <begin position="4"/>
        <end position="365"/>
    </location>
</feature>
<evidence type="ECO:0000256" key="4">
    <source>
        <dbReference type="SAM" id="SignalP"/>
    </source>
</evidence>
<protein>
    <submittedName>
        <fullName evidence="6">FAD/NAD(P)-binding domain-containing protein</fullName>
    </submittedName>
</protein>
<dbReference type="InterPro" id="IPR002938">
    <property type="entry name" value="FAD-bd"/>
</dbReference>
<feature type="chain" id="PRO_5025382636" evidence="4">
    <location>
        <begin position="19"/>
        <end position="430"/>
    </location>
</feature>
<keyword evidence="1" id="KW-0285">Flavoprotein</keyword>
<evidence type="ECO:0000313" key="6">
    <source>
        <dbReference type="EMBL" id="KAF1944569.1"/>
    </source>
</evidence>
<keyword evidence="2" id="KW-0274">FAD</keyword>
<evidence type="ECO:0000256" key="3">
    <source>
        <dbReference type="ARBA" id="ARBA00023002"/>
    </source>
</evidence>
<dbReference type="AlphaFoldDB" id="A0A6A5SYU9"/>
<evidence type="ECO:0000259" key="5">
    <source>
        <dbReference type="Pfam" id="PF01494"/>
    </source>
</evidence>
<feature type="signal peptide" evidence="4">
    <location>
        <begin position="1"/>
        <end position="18"/>
    </location>
</feature>
<sequence>MPLNILIVGAGVCGPALALLLQRSNPKHTITVIERFPSLRTGGQQIDLKAQGIPIMKKLGLLETVRSFCVNESGMEVVDKNGTSLIRFGVTGAEAERGAFEVTNEFEFMRGDFVKMFHDVSLEERDRLRAGGEKDGGLRYEFGTSITALNQSTDDAVNVTFSSGEQNTYDLVVAADGQSSRTRRLAFGEEAHEDAFKSLNIHAALFNIPRIPSEDSLARLYVAPGDRAVMTRSGDRPATQVYLFVTKNQERAARMKETHKLPLDKQKQVWSDIYADAGWDCPRFLAGMQNVEDFYATEVAQVKMPHQQVHKGRVVLLGDAGYCPSAFTGNGTTLSLIGAHVLAGELAKHGSNVDAALKAYEDTMKQPIEECQKLSGLVNGKLFPSSAMGIRIFNSVLWTLSSSRVDKLLGWLAGFLPQGKEKGWELPEYS</sequence>
<name>A0A6A5SYU9_9PLEO</name>
<keyword evidence="7" id="KW-1185">Reference proteome</keyword>
<gene>
    <name evidence="6" type="ORF">EJ02DRAFT_452426</name>
</gene>
<dbReference type="GO" id="GO:0016491">
    <property type="term" value="F:oxidoreductase activity"/>
    <property type="evidence" value="ECO:0007669"/>
    <property type="project" value="UniProtKB-KW"/>
</dbReference>
<dbReference type="PRINTS" id="PR00420">
    <property type="entry name" value="RNGMNOXGNASE"/>
</dbReference>
<evidence type="ECO:0000256" key="1">
    <source>
        <dbReference type="ARBA" id="ARBA00022630"/>
    </source>
</evidence>
<dbReference type="InterPro" id="IPR051704">
    <property type="entry name" value="FAD_aromatic-hydroxylase"/>
</dbReference>
<keyword evidence="3" id="KW-0560">Oxidoreductase</keyword>